<dbReference type="EMBL" id="CAESAN010000137">
    <property type="protein sequence ID" value="CAB4346556.1"/>
    <property type="molecule type" value="Genomic_DNA"/>
</dbReference>
<gene>
    <name evidence="1" type="ORF">UFOPK3547_01397</name>
</gene>
<reference evidence="1" key="1">
    <citation type="submission" date="2020-05" db="EMBL/GenBank/DDBJ databases">
        <authorList>
            <person name="Chiriac C."/>
            <person name="Salcher M."/>
            <person name="Ghai R."/>
            <person name="Kavagutti S V."/>
        </authorList>
    </citation>
    <scope>NUCLEOTIDE SEQUENCE</scope>
</reference>
<name>A0A6J5ZZ65_9ZZZZ</name>
<protein>
    <submittedName>
        <fullName evidence="1">Unannotated protein</fullName>
    </submittedName>
</protein>
<dbReference type="AlphaFoldDB" id="A0A6J5ZZ65"/>
<evidence type="ECO:0000313" key="1">
    <source>
        <dbReference type="EMBL" id="CAB4346556.1"/>
    </source>
</evidence>
<organism evidence="1">
    <name type="scientific">freshwater metagenome</name>
    <dbReference type="NCBI Taxonomy" id="449393"/>
    <lineage>
        <taxon>unclassified sequences</taxon>
        <taxon>metagenomes</taxon>
        <taxon>ecological metagenomes</taxon>
    </lineage>
</organism>
<proteinExistence type="predicted"/>
<accession>A0A6J5ZZ65</accession>
<sequence>MPAVLHRVFLDRDAVGHAVVGHLQCRRVAHVDFVLAWADLVVAVLDMDPELLQCEHRLAAHVGAGVKRRQVEVAALVENLGAVGILEEEVLELGPDVEGVKTHPFHPCDRTSQHLARVALVGSPFGRLDVAEHARHALLFGTPRKDGEGRRIGHRDHVRLLNRVEAGDRRTVEAHPALERVVELVDSNRERLQLTEDVGEPKADEADVALGAERLYVIRACRLICHTATVAPRKRKMRSG</sequence>